<dbReference type="EMBL" id="JACRSX010000024">
    <property type="protein sequence ID" value="MBC8563513.1"/>
    <property type="molecule type" value="Genomic_DNA"/>
</dbReference>
<evidence type="ECO:0000313" key="2">
    <source>
        <dbReference type="EMBL" id="MBC8563513.1"/>
    </source>
</evidence>
<comment type="caution">
    <text evidence="2">The sequence shown here is derived from an EMBL/GenBank/DDBJ whole genome shotgun (WGS) entry which is preliminary data.</text>
</comment>
<evidence type="ECO:0000313" key="3">
    <source>
        <dbReference type="Proteomes" id="UP000606193"/>
    </source>
</evidence>
<protein>
    <submittedName>
        <fullName evidence="2">Site-specific integrase</fullName>
    </submittedName>
</protein>
<gene>
    <name evidence="2" type="ORF">H8704_12930</name>
</gene>
<reference evidence="2 3" key="1">
    <citation type="submission" date="2020-08" db="EMBL/GenBank/DDBJ databases">
        <title>Genome public.</title>
        <authorList>
            <person name="Liu C."/>
            <person name="Sun Q."/>
        </authorList>
    </citation>
    <scope>NUCLEOTIDE SEQUENCE [LARGE SCALE GENOMIC DNA]</scope>
    <source>
        <strain evidence="2 3">NSJ-37</strain>
    </source>
</reference>
<dbReference type="Proteomes" id="UP000606193">
    <property type="component" value="Unassembled WGS sequence"/>
</dbReference>
<keyword evidence="1" id="KW-0233">DNA recombination</keyword>
<dbReference type="InterPro" id="IPR011010">
    <property type="entry name" value="DNA_brk_join_enz"/>
</dbReference>
<evidence type="ECO:0000256" key="1">
    <source>
        <dbReference type="ARBA" id="ARBA00023172"/>
    </source>
</evidence>
<dbReference type="SUPFAM" id="SSF56349">
    <property type="entry name" value="DNA breaking-rejoining enzymes"/>
    <property type="match status" value="1"/>
</dbReference>
<keyword evidence="3" id="KW-1185">Reference proteome</keyword>
<dbReference type="InterPro" id="IPR013762">
    <property type="entry name" value="Integrase-like_cat_sf"/>
</dbReference>
<name>A0ABR7N6B9_9FIRM</name>
<sequence>MYKEPLPTATPHVCRHTFCTKMEKSGMNPAKLKHIMGTSNFQVCEV</sequence>
<accession>A0ABR7N6B9</accession>
<dbReference type="Gene3D" id="1.10.443.10">
    <property type="entry name" value="Intergrase catalytic core"/>
    <property type="match status" value="1"/>
</dbReference>
<organism evidence="2 3">
    <name type="scientific">Jutongia huaianensis</name>
    <dbReference type="NCBI Taxonomy" id="2763668"/>
    <lineage>
        <taxon>Bacteria</taxon>
        <taxon>Bacillati</taxon>
        <taxon>Bacillota</taxon>
        <taxon>Clostridia</taxon>
        <taxon>Lachnospirales</taxon>
        <taxon>Lachnospiraceae</taxon>
        <taxon>Jutongia</taxon>
    </lineage>
</organism>
<proteinExistence type="predicted"/>